<evidence type="ECO:0000313" key="2">
    <source>
        <dbReference type="Proteomes" id="UP000304953"/>
    </source>
</evidence>
<evidence type="ECO:0000313" key="1">
    <source>
        <dbReference type="EMBL" id="TGY96812.1"/>
    </source>
</evidence>
<name>A0AC61RXX0_9FIRM</name>
<gene>
    <name evidence="1" type="ORF">E5329_07385</name>
</gene>
<sequence length="62" mass="7008">MATSSILTNIKITDPKKVEDFVEALDISAHEPERIPSKPIIPLVTNIGEIRKFMGMENRENE</sequence>
<organism evidence="1 2">
    <name type="scientific">Petralouisia muris</name>
    <dbReference type="NCBI Taxonomy" id="3032872"/>
    <lineage>
        <taxon>Bacteria</taxon>
        <taxon>Bacillati</taxon>
        <taxon>Bacillota</taxon>
        <taxon>Clostridia</taxon>
        <taxon>Lachnospirales</taxon>
        <taxon>Lachnospiraceae</taxon>
        <taxon>Petralouisia</taxon>
    </lineage>
</organism>
<reference evidence="1" key="1">
    <citation type="submission" date="2019-04" db="EMBL/GenBank/DDBJ databases">
        <title>Microbes associate with the intestines of laboratory mice.</title>
        <authorList>
            <person name="Navarre W."/>
            <person name="Wong E."/>
            <person name="Huang K."/>
            <person name="Tropini C."/>
            <person name="Ng K."/>
            <person name="Yu B."/>
        </authorList>
    </citation>
    <scope>NUCLEOTIDE SEQUENCE</scope>
    <source>
        <strain evidence="1">NM01_1-7b</strain>
    </source>
</reference>
<dbReference type="Proteomes" id="UP000304953">
    <property type="component" value="Unassembled WGS sequence"/>
</dbReference>
<accession>A0AC61RXX0</accession>
<dbReference type="EMBL" id="SRYA01000012">
    <property type="protein sequence ID" value="TGY96812.1"/>
    <property type="molecule type" value="Genomic_DNA"/>
</dbReference>
<comment type="caution">
    <text evidence="1">The sequence shown here is derived from an EMBL/GenBank/DDBJ whole genome shotgun (WGS) entry which is preliminary data.</text>
</comment>
<proteinExistence type="predicted"/>
<protein>
    <submittedName>
        <fullName evidence="1">Uncharacterized protein</fullName>
    </submittedName>
</protein>
<keyword evidence="2" id="KW-1185">Reference proteome</keyword>